<evidence type="ECO:0000313" key="1">
    <source>
        <dbReference type="EMBL" id="VFK78782.1"/>
    </source>
</evidence>
<sequence length="190" mass="21443">MTKSVVASPSSVRGQLWTSDVMRGPVRQDWRTRQTQNLYLIAFIDDTSRVIPYAAFALAPRIRAPSCRCSKRAPALRSARGRPACRHAPTIIPHTAPIPGMRQTRRDLATDPSLQNPRQRQNRTLIQDNTRAVRNSILLTIDFVCAGRRFIASPRGSCIPDPSPAASLEINAWVHHRVYEITEQIHYEPQ</sequence>
<evidence type="ECO:0008006" key="2">
    <source>
        <dbReference type="Google" id="ProtNLM"/>
    </source>
</evidence>
<dbReference type="AlphaFoldDB" id="A0A451BKH0"/>
<name>A0A451BKH0_9GAMM</name>
<accession>A0A451BKH0</accession>
<reference evidence="1" key="1">
    <citation type="submission" date="2019-02" db="EMBL/GenBank/DDBJ databases">
        <authorList>
            <person name="Gruber-Vodicka R. H."/>
            <person name="Seah K. B. B."/>
        </authorList>
    </citation>
    <scope>NUCLEOTIDE SEQUENCE</scope>
    <source>
        <strain evidence="1">BECK_S127</strain>
    </source>
</reference>
<proteinExistence type="predicted"/>
<dbReference type="EMBL" id="CAADHB010000025">
    <property type="protein sequence ID" value="VFK78782.1"/>
    <property type="molecule type" value="Genomic_DNA"/>
</dbReference>
<protein>
    <recommendedName>
        <fullName evidence="2">Integrase core domain-containing protein</fullName>
    </recommendedName>
</protein>
<gene>
    <name evidence="1" type="ORF">BECKSD772D_GA0070982_102514</name>
</gene>
<organism evidence="1">
    <name type="scientific">Candidatus Kentrum sp. SD</name>
    <dbReference type="NCBI Taxonomy" id="2126332"/>
    <lineage>
        <taxon>Bacteria</taxon>
        <taxon>Pseudomonadati</taxon>
        <taxon>Pseudomonadota</taxon>
        <taxon>Gammaproteobacteria</taxon>
        <taxon>Candidatus Kentrum</taxon>
    </lineage>
</organism>